<sequence length="66" mass="7139">MDLSYGRIDSNVKGRVTHLTGNHVAMPCTTKHPPENRRVPVWSGDGTLNAQGEWVTGGSVKVPVQV</sequence>
<evidence type="ECO:0000313" key="2">
    <source>
        <dbReference type="EMBL" id="GEM47232.1"/>
    </source>
</evidence>
<dbReference type="Proteomes" id="UP000321306">
    <property type="component" value="Unassembled WGS sequence"/>
</dbReference>
<dbReference type="EMBL" id="BJXB01000012">
    <property type="protein sequence ID" value="GEM47232.1"/>
    <property type="molecule type" value="Genomic_DNA"/>
</dbReference>
<comment type="caution">
    <text evidence="2">The sequence shown here is derived from an EMBL/GenBank/DDBJ whole genome shotgun (WGS) entry which is preliminary data.</text>
</comment>
<organism evidence="2 3">
    <name type="scientific">Deinococcus cellulosilyticus (strain DSM 18568 / NBRC 106333 / KACC 11606 / 5516J-15)</name>
    <dbReference type="NCBI Taxonomy" id="1223518"/>
    <lineage>
        <taxon>Bacteria</taxon>
        <taxon>Thermotogati</taxon>
        <taxon>Deinococcota</taxon>
        <taxon>Deinococci</taxon>
        <taxon>Deinococcales</taxon>
        <taxon>Deinococcaceae</taxon>
        <taxon>Deinococcus</taxon>
    </lineage>
</organism>
<protein>
    <submittedName>
        <fullName evidence="2">Uncharacterized protein</fullName>
    </submittedName>
</protein>
<evidence type="ECO:0000313" key="3">
    <source>
        <dbReference type="Proteomes" id="UP000321306"/>
    </source>
</evidence>
<feature type="region of interest" description="Disordered" evidence="1">
    <location>
        <begin position="24"/>
        <end position="50"/>
    </location>
</feature>
<name>A0A511N306_DEIC1</name>
<reference evidence="2 3" key="1">
    <citation type="submission" date="2019-07" db="EMBL/GenBank/DDBJ databases">
        <title>Whole genome shotgun sequence of Deinococcus cellulosilyticus NBRC 106333.</title>
        <authorList>
            <person name="Hosoyama A."/>
            <person name="Uohara A."/>
            <person name="Ohji S."/>
            <person name="Ichikawa N."/>
        </authorList>
    </citation>
    <scope>NUCLEOTIDE SEQUENCE [LARGE SCALE GENOMIC DNA]</scope>
    <source>
        <strain evidence="2 3">NBRC 106333</strain>
    </source>
</reference>
<gene>
    <name evidence="2" type="ORF">DC3_28670</name>
</gene>
<proteinExistence type="predicted"/>
<accession>A0A511N306</accession>
<keyword evidence="3" id="KW-1185">Reference proteome</keyword>
<dbReference type="AlphaFoldDB" id="A0A511N306"/>
<evidence type="ECO:0000256" key="1">
    <source>
        <dbReference type="SAM" id="MobiDB-lite"/>
    </source>
</evidence>